<evidence type="ECO:0000313" key="2">
    <source>
        <dbReference type="Proteomes" id="UP000190961"/>
    </source>
</evidence>
<proteinExistence type="predicted"/>
<name>A0A1T5MER1_9BACT</name>
<evidence type="ECO:0000313" key="1">
    <source>
        <dbReference type="EMBL" id="SKC86731.1"/>
    </source>
</evidence>
<dbReference type="EMBL" id="FUZU01000004">
    <property type="protein sequence ID" value="SKC86731.1"/>
    <property type="molecule type" value="Genomic_DNA"/>
</dbReference>
<reference evidence="1 2" key="1">
    <citation type="submission" date="2017-02" db="EMBL/GenBank/DDBJ databases">
        <authorList>
            <person name="Peterson S.W."/>
        </authorList>
    </citation>
    <scope>NUCLEOTIDE SEQUENCE [LARGE SCALE GENOMIC DNA]</scope>
    <source>
        <strain evidence="1 2">DSM 25262</strain>
    </source>
</reference>
<dbReference type="OrthoDB" id="839633at2"/>
<dbReference type="AlphaFoldDB" id="A0A1T5MER1"/>
<accession>A0A1T5MER1</accession>
<keyword evidence="2" id="KW-1185">Reference proteome</keyword>
<protein>
    <submittedName>
        <fullName evidence="1">Uncharacterized protein</fullName>
    </submittedName>
</protein>
<dbReference type="Proteomes" id="UP000190961">
    <property type="component" value="Unassembled WGS sequence"/>
</dbReference>
<organism evidence="1 2">
    <name type="scientific">Ohtaekwangia koreensis</name>
    <dbReference type="NCBI Taxonomy" id="688867"/>
    <lineage>
        <taxon>Bacteria</taxon>
        <taxon>Pseudomonadati</taxon>
        <taxon>Bacteroidota</taxon>
        <taxon>Cytophagia</taxon>
        <taxon>Cytophagales</taxon>
        <taxon>Fulvivirgaceae</taxon>
        <taxon>Ohtaekwangia</taxon>
    </lineage>
</organism>
<dbReference type="RefSeq" id="WP_079689725.1">
    <property type="nucleotide sequence ID" value="NZ_FUZU01000004.1"/>
</dbReference>
<gene>
    <name evidence="1" type="ORF">SAMN05660236_5237</name>
</gene>
<sequence>MAKDSNIVHQYFKKEIEGIKILVKVNPILFTGSEITIDTDGHAELRELEFDKDIFEDLKADEFEDASPLEFNLYLNGLV</sequence>